<name>A0A4R6Y831_9BURK</name>
<comment type="caution">
    <text evidence="2">The sequence shown here is derived from an EMBL/GenBank/DDBJ whole genome shotgun (WGS) entry which is preliminary data.</text>
</comment>
<evidence type="ECO:0000313" key="3">
    <source>
        <dbReference type="Proteomes" id="UP000294480"/>
    </source>
</evidence>
<keyword evidence="1" id="KW-0732">Signal</keyword>
<protein>
    <submittedName>
        <fullName evidence="2">Uncharacterized protein</fullName>
    </submittedName>
</protein>
<gene>
    <name evidence="2" type="ORF">DFR44_10930</name>
</gene>
<feature type="chain" id="PRO_5020380396" evidence="1">
    <location>
        <begin position="29"/>
        <end position="65"/>
    </location>
</feature>
<dbReference type="AlphaFoldDB" id="A0A4R6Y831"/>
<dbReference type="EMBL" id="SNZE01000009">
    <property type="protein sequence ID" value="TDR31513.1"/>
    <property type="molecule type" value="Genomic_DNA"/>
</dbReference>
<keyword evidence="3" id="KW-1185">Reference proteome</keyword>
<sequence>MVLENKVRLIRHLIVLALLSMISLMSQAHDQDVDNLSADIALIRNLDNTPIKFYSNTFVSTLAIS</sequence>
<evidence type="ECO:0000256" key="1">
    <source>
        <dbReference type="SAM" id="SignalP"/>
    </source>
</evidence>
<accession>A0A4R6Y831</accession>
<reference evidence="2 3" key="1">
    <citation type="submission" date="2019-03" db="EMBL/GenBank/DDBJ databases">
        <title>Genomic Encyclopedia of Type Strains, Phase IV (KMG-IV): sequencing the most valuable type-strain genomes for metagenomic binning, comparative biology and taxonomic classification.</title>
        <authorList>
            <person name="Goeker M."/>
        </authorList>
    </citation>
    <scope>NUCLEOTIDE SEQUENCE [LARGE SCALE GENOMIC DNA]</scope>
    <source>
        <strain evidence="2 3">DSM 102852</strain>
    </source>
</reference>
<feature type="signal peptide" evidence="1">
    <location>
        <begin position="1"/>
        <end position="28"/>
    </location>
</feature>
<organism evidence="2 3">
    <name type="scientific">Hydromonas duriensis</name>
    <dbReference type="NCBI Taxonomy" id="1527608"/>
    <lineage>
        <taxon>Bacteria</taxon>
        <taxon>Pseudomonadati</taxon>
        <taxon>Pseudomonadota</taxon>
        <taxon>Betaproteobacteria</taxon>
        <taxon>Burkholderiales</taxon>
        <taxon>Burkholderiaceae</taxon>
        <taxon>Hydromonas</taxon>
    </lineage>
</organism>
<evidence type="ECO:0000313" key="2">
    <source>
        <dbReference type="EMBL" id="TDR31513.1"/>
    </source>
</evidence>
<proteinExistence type="predicted"/>
<dbReference type="Proteomes" id="UP000294480">
    <property type="component" value="Unassembled WGS sequence"/>
</dbReference>